<dbReference type="STRING" id="1618384.UW68_C0003G0039"/>
<accession>A0A0G1JQV4</accession>
<evidence type="ECO:0000313" key="5">
    <source>
        <dbReference type="Proteomes" id="UP000034835"/>
    </source>
</evidence>
<dbReference type="Gene3D" id="2.70.70.10">
    <property type="entry name" value="Glucose Permease (Domain IIA)"/>
    <property type="match status" value="1"/>
</dbReference>
<proteinExistence type="predicted"/>
<dbReference type="Gene3D" id="6.10.250.3150">
    <property type="match status" value="1"/>
</dbReference>
<reference evidence="4 5" key="1">
    <citation type="journal article" date="2015" name="Nature">
        <title>rRNA introns, odd ribosomes, and small enigmatic genomes across a large radiation of phyla.</title>
        <authorList>
            <person name="Brown C.T."/>
            <person name="Hug L.A."/>
            <person name="Thomas B.C."/>
            <person name="Sharon I."/>
            <person name="Castelle C.J."/>
            <person name="Singh A."/>
            <person name="Wilkins M.J."/>
            <person name="Williams K.H."/>
            <person name="Banfield J.F."/>
        </authorList>
    </citation>
    <scope>NUCLEOTIDE SEQUENCE [LARGE SCALE GENOMIC DNA]</scope>
</reference>
<evidence type="ECO:0000259" key="3">
    <source>
        <dbReference type="Pfam" id="PF24568"/>
    </source>
</evidence>
<dbReference type="EMBL" id="LCJG01000003">
    <property type="protein sequence ID" value="KKT73718.1"/>
    <property type="molecule type" value="Genomic_DNA"/>
</dbReference>
<comment type="caution">
    <text evidence="4">The sequence shown here is derived from an EMBL/GenBank/DDBJ whole genome shotgun (WGS) entry which is preliminary data.</text>
</comment>
<name>A0A0G1JQV4_9BACT</name>
<dbReference type="InterPro" id="IPR057309">
    <property type="entry name" value="PcsB_CC"/>
</dbReference>
<evidence type="ECO:0000256" key="1">
    <source>
        <dbReference type="ARBA" id="ARBA00022729"/>
    </source>
</evidence>
<feature type="chain" id="PRO_5002537960" description="Peptidoglycan hydrolase PcsB coiled-coil domain-containing protein" evidence="2">
    <location>
        <begin position="23"/>
        <end position="390"/>
    </location>
</feature>
<dbReference type="Pfam" id="PF24568">
    <property type="entry name" value="CC_PcsB"/>
    <property type="match status" value="1"/>
</dbReference>
<dbReference type="SUPFAM" id="SSF51261">
    <property type="entry name" value="Duplicated hybrid motif"/>
    <property type="match status" value="2"/>
</dbReference>
<dbReference type="InterPro" id="IPR011055">
    <property type="entry name" value="Dup_hybrid_motif"/>
</dbReference>
<feature type="signal peptide" evidence="2">
    <location>
        <begin position="1"/>
        <end position="22"/>
    </location>
</feature>
<dbReference type="AlphaFoldDB" id="A0A0G1JQV4"/>
<evidence type="ECO:0000313" key="4">
    <source>
        <dbReference type="EMBL" id="KKT73718.1"/>
    </source>
</evidence>
<feature type="domain" description="Peptidoglycan hydrolase PcsB coiled-coil" evidence="3">
    <location>
        <begin position="110"/>
        <end position="162"/>
    </location>
</feature>
<sequence>MKKIVTAILILIYLLLPGNLTAYECVETNSSMSPQDLQGIQQACLETLNNNKNEQKTLKQAISSINTKVILAQAQINQTISQINTLEKEITVLSGVLETVNRSMDDLGKIYQARVRESYRRSRVTSIDMVFSTQSFGDFLTKLKYLNTIKTKDQLILSELENSRLDYDQRKNDKITKQEEIEKLKSKLISQKKVLDGQISEKQNLLSLTQNDEKKYQALLAKVRAELEAIESIIAGKGTETFVRDISPGEQVASVIPGSSACSTGGHLHFEVVNGGSHQNPAAYLGQKEITWDNSPDGPISFTGSWPWPLEDKIRITQGYGHTAFSSRYSGDIHTGLDMVNTGNYGVKAVRKGGLYRGSIACGGGTLKYVHVKHSEDSYDTFYLHVIPHP</sequence>
<keyword evidence="1 2" id="KW-0732">Signal</keyword>
<organism evidence="4 5">
    <name type="scientific">Candidatus Collierbacteria bacterium GW2011_GWB1_44_6</name>
    <dbReference type="NCBI Taxonomy" id="1618384"/>
    <lineage>
        <taxon>Bacteria</taxon>
        <taxon>Candidatus Collieribacteriota</taxon>
    </lineage>
</organism>
<gene>
    <name evidence="4" type="ORF">UW68_C0003G0039</name>
</gene>
<protein>
    <recommendedName>
        <fullName evidence="3">Peptidoglycan hydrolase PcsB coiled-coil domain-containing protein</fullName>
    </recommendedName>
</protein>
<dbReference type="Proteomes" id="UP000034835">
    <property type="component" value="Unassembled WGS sequence"/>
</dbReference>
<evidence type="ECO:0000256" key="2">
    <source>
        <dbReference type="SAM" id="SignalP"/>
    </source>
</evidence>